<dbReference type="Gene3D" id="1.20.1600.10">
    <property type="entry name" value="Outer membrane efflux proteins (OEP)"/>
    <property type="match status" value="1"/>
</dbReference>
<dbReference type="Proteomes" id="UP000026714">
    <property type="component" value="Unassembled WGS sequence"/>
</dbReference>
<evidence type="ECO:0000256" key="7">
    <source>
        <dbReference type="ARBA" id="ARBA00023237"/>
    </source>
</evidence>
<keyword evidence="11" id="KW-1185">Reference proteome</keyword>
<dbReference type="PATRIC" id="fig|1286631.3.peg.250"/>
<reference evidence="10 11" key="1">
    <citation type="journal article" date="2014" name="FEMS Microbiol. Ecol.">
        <title>Sphaerotilus natans encrusted with nanoball-shaped Fe(III) oxide minerals formed by nitrate-reducing mixotrophic Fe(II) oxidation.</title>
        <authorList>
            <person name="Park S."/>
            <person name="Kim D.H."/>
            <person name="Lee J.H."/>
            <person name="Hur H.G."/>
        </authorList>
    </citation>
    <scope>NUCLEOTIDE SEQUENCE [LARGE SCALE GENOMIC DNA]</scope>
    <source>
        <strain evidence="10 11">DSM 6575</strain>
    </source>
</reference>
<comment type="similarity">
    <text evidence="2">Belongs to the outer membrane factor (OMF) (TC 1.B.17) family.</text>
</comment>
<proteinExistence type="inferred from homology"/>
<evidence type="ECO:0000256" key="3">
    <source>
        <dbReference type="ARBA" id="ARBA00022448"/>
    </source>
</evidence>
<dbReference type="InterPro" id="IPR010130">
    <property type="entry name" value="T1SS_OMP_TolC"/>
</dbReference>
<evidence type="ECO:0000256" key="8">
    <source>
        <dbReference type="SAM" id="MobiDB-lite"/>
    </source>
</evidence>
<dbReference type="InterPro" id="IPR003423">
    <property type="entry name" value="OMP_efflux"/>
</dbReference>
<feature type="region of interest" description="Disordered" evidence="8">
    <location>
        <begin position="288"/>
        <end position="307"/>
    </location>
</feature>
<protein>
    <submittedName>
        <fullName evidence="10">TolC family type I secretion outer membrane protein</fullName>
    </submittedName>
</protein>
<feature type="chain" id="PRO_5001576097" evidence="9">
    <location>
        <begin position="34"/>
        <end position="450"/>
    </location>
</feature>
<gene>
    <name evidence="10" type="ORF">X805_02550</name>
</gene>
<comment type="subcellular location">
    <subcellularLocation>
        <location evidence="1">Cell outer membrane</location>
    </subcellularLocation>
</comment>
<keyword evidence="3" id="KW-0813">Transport</keyword>
<dbReference type="GO" id="GO:0015562">
    <property type="term" value="F:efflux transmembrane transporter activity"/>
    <property type="evidence" value="ECO:0007669"/>
    <property type="project" value="InterPro"/>
</dbReference>
<dbReference type="PANTHER" id="PTHR30026">
    <property type="entry name" value="OUTER MEMBRANE PROTEIN TOLC"/>
    <property type="match status" value="1"/>
</dbReference>
<sequence>MSLPTPPALFKTLRLPLLLTALAATLATPTAGAQSLKELHELARGHDAAFLAARAGAESARHRSAQAEALQRPNVGLQGSYTRSSSDTPLYDARSNTAAAVGLSATQTLFNRQNTLTIDKARRALDLAEVDLNSAEQDLTLRVAQAYFDVLIAQDALSTARASKTAIGEQLASAKRNFEVGTATITDTREAQARFDLTTAQEIAADNDLRTKRLALEQLVGRTDVKPLGLKPAAALPLPGEGIESWVEKTEQSPSVRKARLAHEIAKLETRRTQAGHLPTVDLQGQLATTNNRGSGALSAGGAGTTTSNSIGVTVRMPLYTGDAIQNQVREALALEEKSRNDLEAARRGVAQATRQLFFGVQSGAAQVKALEAAETSSRLALDATKLGYKVGVRVNLDVLNAQTQLYSTQRDLARARYEVLLNSLRLRQAAGTLNPADIDAVSALLGTSR</sequence>
<organism evidence="10 11">
    <name type="scientific">Sphaerotilus natans subsp. natans DSM 6575</name>
    <dbReference type="NCBI Taxonomy" id="1286631"/>
    <lineage>
        <taxon>Bacteria</taxon>
        <taxon>Pseudomonadati</taxon>
        <taxon>Pseudomonadota</taxon>
        <taxon>Betaproteobacteria</taxon>
        <taxon>Burkholderiales</taxon>
        <taxon>Sphaerotilaceae</taxon>
        <taxon>Sphaerotilus</taxon>
    </lineage>
</organism>
<evidence type="ECO:0000256" key="2">
    <source>
        <dbReference type="ARBA" id="ARBA00007613"/>
    </source>
</evidence>
<dbReference type="EMBL" id="AZRA01000006">
    <property type="protein sequence ID" value="KDB54173.1"/>
    <property type="molecule type" value="Genomic_DNA"/>
</dbReference>
<dbReference type="SUPFAM" id="SSF56954">
    <property type="entry name" value="Outer membrane efflux proteins (OEP)"/>
    <property type="match status" value="1"/>
</dbReference>
<dbReference type="NCBIfam" id="TIGR01844">
    <property type="entry name" value="type_I_sec_TolC"/>
    <property type="match status" value="1"/>
</dbReference>
<comment type="caution">
    <text evidence="10">The sequence shown here is derived from an EMBL/GenBank/DDBJ whole genome shotgun (WGS) entry which is preliminary data.</text>
</comment>
<dbReference type="InterPro" id="IPR051906">
    <property type="entry name" value="TolC-like"/>
</dbReference>
<keyword evidence="7" id="KW-0998">Cell outer membrane</keyword>
<dbReference type="Pfam" id="PF02321">
    <property type="entry name" value="OEP"/>
    <property type="match status" value="2"/>
</dbReference>
<dbReference type="AlphaFoldDB" id="A0A059KST1"/>
<keyword evidence="5" id="KW-0812">Transmembrane</keyword>
<keyword evidence="4" id="KW-1134">Transmembrane beta strand</keyword>
<dbReference type="STRING" id="34103.SAMN05421778_10762"/>
<evidence type="ECO:0000256" key="4">
    <source>
        <dbReference type="ARBA" id="ARBA00022452"/>
    </source>
</evidence>
<keyword evidence="6" id="KW-0472">Membrane</keyword>
<feature type="signal peptide" evidence="9">
    <location>
        <begin position="1"/>
        <end position="33"/>
    </location>
</feature>
<dbReference type="eggNOG" id="COG1538">
    <property type="taxonomic scope" value="Bacteria"/>
</dbReference>
<keyword evidence="9" id="KW-0732">Signal</keyword>
<evidence type="ECO:0000256" key="5">
    <source>
        <dbReference type="ARBA" id="ARBA00022692"/>
    </source>
</evidence>
<dbReference type="RefSeq" id="WP_051631431.1">
    <property type="nucleotide sequence ID" value="NZ_AZRA01000006.1"/>
</dbReference>
<dbReference type="GO" id="GO:0009279">
    <property type="term" value="C:cell outer membrane"/>
    <property type="evidence" value="ECO:0007669"/>
    <property type="project" value="UniProtKB-SubCell"/>
</dbReference>
<dbReference type="GO" id="GO:0015288">
    <property type="term" value="F:porin activity"/>
    <property type="evidence" value="ECO:0007669"/>
    <property type="project" value="TreeGrafter"/>
</dbReference>
<evidence type="ECO:0000256" key="1">
    <source>
        <dbReference type="ARBA" id="ARBA00004442"/>
    </source>
</evidence>
<dbReference type="GO" id="GO:1990281">
    <property type="term" value="C:efflux pump complex"/>
    <property type="evidence" value="ECO:0007669"/>
    <property type="project" value="TreeGrafter"/>
</dbReference>
<evidence type="ECO:0000256" key="6">
    <source>
        <dbReference type="ARBA" id="ARBA00023136"/>
    </source>
</evidence>
<evidence type="ECO:0000313" key="11">
    <source>
        <dbReference type="Proteomes" id="UP000026714"/>
    </source>
</evidence>
<name>A0A059KST1_9BURK</name>
<evidence type="ECO:0000256" key="9">
    <source>
        <dbReference type="SAM" id="SignalP"/>
    </source>
</evidence>
<evidence type="ECO:0000313" key="10">
    <source>
        <dbReference type="EMBL" id="KDB54173.1"/>
    </source>
</evidence>
<accession>A0A059KST1</accession>
<dbReference type="PANTHER" id="PTHR30026:SF20">
    <property type="entry name" value="OUTER MEMBRANE PROTEIN TOLC"/>
    <property type="match status" value="1"/>
</dbReference>